<dbReference type="Gramene" id="OE9A103513T1">
    <property type="protein sequence ID" value="OE9A103513C1"/>
    <property type="gene ID" value="OE9A103513"/>
</dbReference>
<feature type="compositionally biased region" description="Basic and acidic residues" evidence="1">
    <location>
        <begin position="1"/>
        <end position="13"/>
    </location>
</feature>
<sequence length="276" mass="30051">MPSPKNYREGGHEKNKKGKLSGKTSSGGTVLEMQPRTRTAKEFFTGKRVVANLLAMPHERPKLTKLLVNVTIQRSLGAVQVVMAPEATVDELIAAELRLHEKGGRRPVFPSTSPSGFDLHYSQFSLESINREENLMALGSRNFFLCPKKKAATTVSHGAAAASSKEVAKPSYIGLHECPKKRPSESATETSVPVKKAKSAAADETAQEAATAVVALFHQVDKDGMYQMIRSLQQTLPPFGPGSILFWGLTLGQRYISRAYGEVARRLDICADVLNS</sequence>
<evidence type="ECO:0000259" key="2">
    <source>
        <dbReference type="Pfam" id="PF23156"/>
    </source>
</evidence>
<dbReference type="PANTHER" id="PTHR33270">
    <property type="entry name" value="BNAC05G50380D PROTEIN"/>
    <property type="match status" value="1"/>
</dbReference>
<organism evidence="3 4">
    <name type="scientific">Olea europaea subsp. europaea</name>
    <dbReference type="NCBI Taxonomy" id="158383"/>
    <lineage>
        <taxon>Eukaryota</taxon>
        <taxon>Viridiplantae</taxon>
        <taxon>Streptophyta</taxon>
        <taxon>Embryophyta</taxon>
        <taxon>Tracheophyta</taxon>
        <taxon>Spermatophyta</taxon>
        <taxon>Magnoliopsida</taxon>
        <taxon>eudicotyledons</taxon>
        <taxon>Gunneridae</taxon>
        <taxon>Pentapetalae</taxon>
        <taxon>asterids</taxon>
        <taxon>lamiids</taxon>
        <taxon>Lamiales</taxon>
        <taxon>Oleaceae</taxon>
        <taxon>Oleeae</taxon>
        <taxon>Olea</taxon>
    </lineage>
</organism>
<proteinExistence type="predicted"/>
<dbReference type="PANTHER" id="PTHR33270:SF24">
    <property type="entry name" value="EXPRESSED PROTEIN"/>
    <property type="match status" value="1"/>
</dbReference>
<dbReference type="OrthoDB" id="651546at2759"/>
<dbReference type="Pfam" id="PF23156">
    <property type="entry name" value="DUF7054"/>
    <property type="match status" value="1"/>
</dbReference>
<evidence type="ECO:0000313" key="3">
    <source>
        <dbReference type="EMBL" id="CAA3016791.1"/>
    </source>
</evidence>
<accession>A0A8S0UH73</accession>
<evidence type="ECO:0000313" key="4">
    <source>
        <dbReference type="Proteomes" id="UP000594638"/>
    </source>
</evidence>
<comment type="caution">
    <text evidence="3">The sequence shown here is derived from an EMBL/GenBank/DDBJ whole genome shotgun (WGS) entry which is preliminary data.</text>
</comment>
<evidence type="ECO:0000256" key="1">
    <source>
        <dbReference type="SAM" id="MobiDB-lite"/>
    </source>
</evidence>
<dbReference type="InterPro" id="IPR040358">
    <property type="entry name" value="At4g22758-like"/>
</dbReference>
<dbReference type="AlphaFoldDB" id="A0A8S0UH73"/>
<name>A0A8S0UH73_OLEEU</name>
<reference evidence="3 4" key="1">
    <citation type="submission" date="2019-12" db="EMBL/GenBank/DDBJ databases">
        <authorList>
            <person name="Alioto T."/>
            <person name="Alioto T."/>
            <person name="Gomez Garrido J."/>
        </authorList>
    </citation>
    <scope>NUCLEOTIDE SEQUENCE [LARGE SCALE GENOMIC DNA]</scope>
</reference>
<feature type="domain" description="DUF7054" evidence="2">
    <location>
        <begin position="62"/>
        <end position="146"/>
    </location>
</feature>
<feature type="region of interest" description="Disordered" evidence="1">
    <location>
        <begin position="1"/>
        <end position="34"/>
    </location>
</feature>
<gene>
    <name evidence="3" type="ORF">OLEA9_A103513</name>
</gene>
<dbReference type="EMBL" id="CACTIH010007646">
    <property type="protein sequence ID" value="CAA3016791.1"/>
    <property type="molecule type" value="Genomic_DNA"/>
</dbReference>
<keyword evidence="4" id="KW-1185">Reference proteome</keyword>
<dbReference type="InterPro" id="IPR055482">
    <property type="entry name" value="DUF7054"/>
</dbReference>
<protein>
    <recommendedName>
        <fullName evidence="2">DUF7054 domain-containing protein</fullName>
    </recommendedName>
</protein>
<dbReference type="Proteomes" id="UP000594638">
    <property type="component" value="Unassembled WGS sequence"/>
</dbReference>